<gene>
    <name evidence="2" type="ORF">BECKLPF1236B_GA0070989_10398</name>
</gene>
<accession>A0A450W6G2</accession>
<name>A0A450W6G2_9GAMM</name>
<protein>
    <submittedName>
        <fullName evidence="2">Uncharacterized protein</fullName>
    </submittedName>
</protein>
<feature type="coiled-coil region" evidence="1">
    <location>
        <begin position="98"/>
        <end position="129"/>
    </location>
</feature>
<sequence length="162" mass="17626">MDHSLPITEVPDVAAPPIGNDEIVIPTDVVPHDAVTSTTAIVTGVAVFAITSIPFTVLGPFAFALRVIASIAATVLTENKLGDFMKGANIAHPVRKVFKSKEGMAKKLRNERENIIEEMKEKITNAIKAHLEQERVPEKLEEALKENATRIATLVEGRNHSL</sequence>
<evidence type="ECO:0000313" key="2">
    <source>
        <dbReference type="EMBL" id="VFK12634.1"/>
    </source>
</evidence>
<evidence type="ECO:0000256" key="1">
    <source>
        <dbReference type="SAM" id="Coils"/>
    </source>
</evidence>
<dbReference type="AlphaFoldDB" id="A0A450W6G2"/>
<dbReference type="EMBL" id="CAADFK010000039">
    <property type="protein sequence ID" value="VFK12634.1"/>
    <property type="molecule type" value="Genomic_DNA"/>
</dbReference>
<keyword evidence="1" id="KW-0175">Coiled coil</keyword>
<reference evidence="2" key="1">
    <citation type="submission" date="2019-02" db="EMBL/GenBank/DDBJ databases">
        <authorList>
            <person name="Gruber-Vodicka R. H."/>
            <person name="Seah K. B. B."/>
        </authorList>
    </citation>
    <scope>NUCLEOTIDE SEQUENCE</scope>
    <source>
        <strain evidence="2">BECK_S313</strain>
    </source>
</reference>
<proteinExistence type="predicted"/>
<organism evidence="2">
    <name type="scientific">Candidatus Kentrum sp. LPFa</name>
    <dbReference type="NCBI Taxonomy" id="2126335"/>
    <lineage>
        <taxon>Bacteria</taxon>
        <taxon>Pseudomonadati</taxon>
        <taxon>Pseudomonadota</taxon>
        <taxon>Gammaproteobacteria</taxon>
        <taxon>Candidatus Kentrum</taxon>
    </lineage>
</organism>